<evidence type="ECO:0000259" key="1">
    <source>
        <dbReference type="Pfam" id="PF01208"/>
    </source>
</evidence>
<dbReference type="InterPro" id="IPR038071">
    <property type="entry name" value="UROD/MetE-like_sf"/>
</dbReference>
<proteinExistence type="predicted"/>
<accession>A0A7T1AMU2</accession>
<dbReference type="Proteomes" id="UP000594463">
    <property type="component" value="Chromosome"/>
</dbReference>
<organism evidence="2 3">
    <name type="scientific">Atribacter laminatus</name>
    <dbReference type="NCBI Taxonomy" id="2847778"/>
    <lineage>
        <taxon>Bacteria</taxon>
        <taxon>Pseudomonadati</taxon>
        <taxon>Atribacterota</taxon>
        <taxon>Atribacteria</taxon>
        <taxon>Atribacterales</taxon>
        <taxon>Atribacteraceae</taxon>
        <taxon>Atribacter</taxon>
    </lineage>
</organism>
<reference evidence="2 3" key="1">
    <citation type="journal article" date="2021" name="Nat. Commun.">
        <title>Isolation of a member of the candidate phylum Atribacteria reveals a unique cell membrane structure.</title>
        <authorList>
            <person name="Taiki K."/>
            <person name="Nobu M.K."/>
            <person name="Kusada H."/>
            <person name="Meng X.-Y."/>
            <person name="Hosoki N."/>
            <person name="Uematsu K."/>
            <person name="Yoshioka H."/>
            <person name="Kamagata Y."/>
            <person name="Tamaki H."/>
        </authorList>
    </citation>
    <scope>NUCLEOTIDE SEQUENCE [LARGE SCALE GENOMIC DNA]</scope>
    <source>
        <strain evidence="2 3">RT761</strain>
    </source>
</reference>
<dbReference type="GO" id="GO:0006779">
    <property type="term" value="P:porphyrin-containing compound biosynthetic process"/>
    <property type="evidence" value="ECO:0007669"/>
    <property type="project" value="InterPro"/>
</dbReference>
<evidence type="ECO:0000313" key="3">
    <source>
        <dbReference type="Proteomes" id="UP000594463"/>
    </source>
</evidence>
<dbReference type="Gene3D" id="3.20.20.210">
    <property type="match status" value="1"/>
</dbReference>
<dbReference type="InterPro" id="IPR000257">
    <property type="entry name" value="Uroporphyrinogen_deCOase"/>
</dbReference>
<keyword evidence="3" id="KW-1185">Reference proteome</keyword>
<dbReference type="PANTHER" id="PTHR47099:SF1">
    <property type="entry name" value="METHYLCOBAMIDE:COM METHYLTRANSFERASE MTBA"/>
    <property type="match status" value="1"/>
</dbReference>
<dbReference type="GO" id="GO:0004853">
    <property type="term" value="F:uroporphyrinogen decarboxylase activity"/>
    <property type="evidence" value="ECO:0007669"/>
    <property type="project" value="UniProtKB-EC"/>
</dbReference>
<dbReference type="PANTHER" id="PTHR47099">
    <property type="entry name" value="METHYLCOBAMIDE:COM METHYLTRANSFERASE MTBA"/>
    <property type="match status" value="1"/>
</dbReference>
<name>A0A7T1AMU2_ATRLM</name>
<protein>
    <submittedName>
        <fullName evidence="2">Uroporphyrinogen decarboxylase</fullName>
        <ecNumber evidence="2">4.1.1.37</ecNumber>
    </submittedName>
</protein>
<dbReference type="AlphaFoldDB" id="A0A7T1AMU2"/>
<feature type="domain" description="Uroporphyrinogen decarboxylase (URO-D)" evidence="1">
    <location>
        <begin position="155"/>
        <end position="358"/>
    </location>
</feature>
<keyword evidence="2" id="KW-0456">Lyase</keyword>
<evidence type="ECO:0000313" key="2">
    <source>
        <dbReference type="EMBL" id="QPM68812.1"/>
    </source>
</evidence>
<gene>
    <name evidence="2" type="primary">hemE_9</name>
    <name evidence="2" type="ORF">RT761_02038</name>
</gene>
<dbReference type="RefSeq" id="WP_218111304.1">
    <property type="nucleotide sequence ID" value="NZ_CP065383.1"/>
</dbReference>
<sequence length="361" mass="40667">MNHRDRVTQSIYHGKTDRIATGEWAIDKILMSKILNKNLKEFDKYHDTIKVYELLNIDLKGVDCTFESSPVKECLGISKAGRRIIKDGWGEIFEESEFGTLNAGLIESPIKSPADIYLYRFPPISIYERNAEEIEKWVQETDFYIGALVWGGRGMLTSLLGYENYMTWSLTNCSELECLIQEFTQYNSEIAKMYIDAGVQLILLEDDLAGNKGLLMSPNFYRTSLFPHLKAEIEVIKKYARSKGKEIPVFFHSDGNINQVIQDLIDIGIDGLHPLEPAAGMDIASVKLQYGNKITLMGNIDTRFILPMGTPVDVENEVKRVLDAASSEGGLILSSANMFTADVPVKNVFTVYETVKNYITG</sequence>
<dbReference type="EC" id="4.1.1.37" evidence="2"/>
<dbReference type="InterPro" id="IPR052024">
    <property type="entry name" value="Methanogen_methyltrans"/>
</dbReference>
<dbReference type="EMBL" id="CP065383">
    <property type="protein sequence ID" value="QPM68812.1"/>
    <property type="molecule type" value="Genomic_DNA"/>
</dbReference>
<dbReference type="Pfam" id="PF01208">
    <property type="entry name" value="URO-D"/>
    <property type="match status" value="1"/>
</dbReference>
<dbReference type="KEGG" id="alam:RT761_02038"/>
<dbReference type="SUPFAM" id="SSF51726">
    <property type="entry name" value="UROD/MetE-like"/>
    <property type="match status" value="1"/>
</dbReference>